<dbReference type="EMBL" id="LR536613">
    <property type="protein sequence ID" value="VFU78642.1"/>
    <property type="molecule type" value="Genomic_DNA"/>
</dbReference>
<keyword evidence="1" id="KW-0472">Membrane</keyword>
<feature type="transmembrane region" description="Helical" evidence="1">
    <location>
        <begin position="127"/>
        <end position="150"/>
    </location>
</feature>
<keyword evidence="2" id="KW-0496">Mitochondrion</keyword>
<feature type="transmembrane region" description="Helical" evidence="1">
    <location>
        <begin position="77"/>
        <end position="95"/>
    </location>
</feature>
<evidence type="ECO:0000256" key="1">
    <source>
        <dbReference type="SAM" id="Phobius"/>
    </source>
</evidence>
<accession>A0A485M8L2</accession>
<sequence length="158" mass="18050">MMLILLVLSGSLFLASNTPHTLILSLLVSTLMVVTSLGLLNSFPWLAYILFLIFLGGVLILFTYVSSLSVNHLFKEVKLKIVVMCPVLAIMMLMMNKTPATTNSWSLVKYDSNMFMKEIFTPMLYTLYLYLFIYLLITLLYMVMIMKIYYAPLRSSVS</sequence>
<reference evidence="2" key="1">
    <citation type="submission" date="2019-03" db="EMBL/GenBank/DDBJ databases">
        <authorList>
            <person name="Lefebure T."/>
            <person name="Lefebure T."/>
        </authorList>
    </citation>
    <scope>NUCLEOTIDE SEQUENCE [LARGE SCALE GENOMIC DNA]</scope>
</reference>
<geneLocation type="mitochondrion" evidence="2"/>
<evidence type="ECO:0000313" key="2">
    <source>
        <dbReference type="EMBL" id="VFU78642.1"/>
    </source>
</evidence>
<organism evidence="2">
    <name type="scientific">Proasellus ebrensis</name>
    <dbReference type="NCBI Taxonomy" id="1281961"/>
    <lineage>
        <taxon>Eukaryota</taxon>
        <taxon>Metazoa</taxon>
        <taxon>Ecdysozoa</taxon>
        <taxon>Arthropoda</taxon>
        <taxon>Crustacea</taxon>
        <taxon>Multicrustacea</taxon>
        <taxon>Malacostraca</taxon>
        <taxon>Eumalacostraca</taxon>
        <taxon>Peracarida</taxon>
        <taxon>Isopoda</taxon>
        <taxon>Asellota</taxon>
        <taxon>Aselloidea</taxon>
        <taxon>Asellidae</taxon>
        <taxon>Proasellus</taxon>
    </lineage>
</organism>
<dbReference type="AlphaFoldDB" id="A0A485M8L2"/>
<protein>
    <submittedName>
        <fullName evidence="2">NADH dehydrogenase subunit 6</fullName>
    </submittedName>
</protein>
<feature type="transmembrane region" description="Helical" evidence="1">
    <location>
        <begin position="45"/>
        <end position="65"/>
    </location>
</feature>
<keyword evidence="1" id="KW-1133">Transmembrane helix</keyword>
<proteinExistence type="predicted"/>
<keyword evidence="1" id="KW-0812">Transmembrane</keyword>
<gene>
    <name evidence="2" type="primary">nad6</name>
    <name evidence="2" type="ORF">PEFMT01_0009</name>
</gene>
<name>A0A485M8L2_9CRUS</name>